<name>A0A9P8PJ40_9ASCO</name>
<proteinExistence type="predicted"/>
<comment type="caution">
    <text evidence="1">The sequence shown here is derived from an EMBL/GenBank/DDBJ whole genome shotgun (WGS) entry which is preliminary data.</text>
</comment>
<dbReference type="EMBL" id="JAEUBF010001035">
    <property type="protein sequence ID" value="KAH3673228.1"/>
    <property type="molecule type" value="Genomic_DNA"/>
</dbReference>
<reference evidence="1" key="1">
    <citation type="journal article" date="2021" name="Open Biol.">
        <title>Shared evolutionary footprints suggest mitochondrial oxidative damage underlies multiple complex I losses in fungi.</title>
        <authorList>
            <person name="Schikora-Tamarit M.A."/>
            <person name="Marcet-Houben M."/>
            <person name="Nosek J."/>
            <person name="Gabaldon T."/>
        </authorList>
    </citation>
    <scope>NUCLEOTIDE SEQUENCE</scope>
    <source>
        <strain evidence="1">CBS6341</strain>
    </source>
</reference>
<accession>A0A9P8PJ40</accession>
<evidence type="ECO:0000313" key="1">
    <source>
        <dbReference type="EMBL" id="KAH3673228.1"/>
    </source>
</evidence>
<dbReference type="AlphaFoldDB" id="A0A9P8PJ40"/>
<keyword evidence="2" id="KW-1185">Reference proteome</keyword>
<reference evidence="1" key="2">
    <citation type="submission" date="2021-01" db="EMBL/GenBank/DDBJ databases">
        <authorList>
            <person name="Schikora-Tamarit M.A."/>
        </authorList>
    </citation>
    <scope>NUCLEOTIDE SEQUENCE</scope>
    <source>
        <strain evidence="1">CBS6341</strain>
    </source>
</reference>
<dbReference type="OrthoDB" id="3982858at2759"/>
<sequence>APVISDVRGEVNLHDGAFLMQYDVTFTGVVLVDLVTLPLNVLAYCINDYFAFRWTINDGYQDNYYIAYAGNVISAVTKLVEGLLCGLTNCNIYTAM</sequence>
<organism evidence="1 2">
    <name type="scientific">Wickerhamomyces mucosus</name>
    <dbReference type="NCBI Taxonomy" id="1378264"/>
    <lineage>
        <taxon>Eukaryota</taxon>
        <taxon>Fungi</taxon>
        <taxon>Dikarya</taxon>
        <taxon>Ascomycota</taxon>
        <taxon>Saccharomycotina</taxon>
        <taxon>Saccharomycetes</taxon>
        <taxon>Phaffomycetales</taxon>
        <taxon>Wickerhamomycetaceae</taxon>
        <taxon>Wickerhamomyces</taxon>
    </lineage>
</organism>
<evidence type="ECO:0000313" key="2">
    <source>
        <dbReference type="Proteomes" id="UP000769528"/>
    </source>
</evidence>
<feature type="non-terminal residue" evidence="1">
    <location>
        <position position="1"/>
    </location>
</feature>
<feature type="non-terminal residue" evidence="1">
    <location>
        <position position="96"/>
    </location>
</feature>
<dbReference type="Proteomes" id="UP000769528">
    <property type="component" value="Unassembled WGS sequence"/>
</dbReference>
<gene>
    <name evidence="1" type="ORF">WICMUC_003797</name>
</gene>
<protein>
    <submittedName>
        <fullName evidence="1">Uncharacterized protein</fullName>
    </submittedName>
</protein>